<feature type="compositionally biased region" description="Polar residues" evidence="1">
    <location>
        <begin position="489"/>
        <end position="498"/>
    </location>
</feature>
<organism evidence="3 4">
    <name type="scientific">Ectocarpus siliculosus</name>
    <name type="common">Brown alga</name>
    <name type="synonym">Conferva siliculosa</name>
    <dbReference type="NCBI Taxonomy" id="2880"/>
    <lineage>
        <taxon>Eukaryota</taxon>
        <taxon>Sar</taxon>
        <taxon>Stramenopiles</taxon>
        <taxon>Ochrophyta</taxon>
        <taxon>PX clade</taxon>
        <taxon>Phaeophyceae</taxon>
        <taxon>Ectocarpales</taxon>
        <taxon>Ectocarpaceae</taxon>
        <taxon>Ectocarpus</taxon>
    </lineage>
</organism>
<keyword evidence="3" id="KW-0418">Kinase</keyword>
<feature type="region of interest" description="Disordered" evidence="1">
    <location>
        <begin position="586"/>
        <end position="695"/>
    </location>
</feature>
<dbReference type="PROSITE" id="PS50011">
    <property type="entry name" value="PROTEIN_KINASE_DOM"/>
    <property type="match status" value="1"/>
</dbReference>
<gene>
    <name evidence="3" type="primary">PK</name>
    <name evidence="3" type="ORF">Esi_0036_0068</name>
</gene>
<feature type="region of interest" description="Disordered" evidence="1">
    <location>
        <begin position="337"/>
        <end position="437"/>
    </location>
</feature>
<feature type="region of interest" description="Disordered" evidence="1">
    <location>
        <begin position="459"/>
        <end position="541"/>
    </location>
</feature>
<dbReference type="AlphaFoldDB" id="D8LLC0"/>
<feature type="compositionally biased region" description="Basic and acidic residues" evidence="1">
    <location>
        <begin position="615"/>
        <end position="625"/>
    </location>
</feature>
<dbReference type="InterPro" id="IPR051681">
    <property type="entry name" value="Ser/Thr_Kinases-Pseudokinases"/>
</dbReference>
<accession>D8LLC0</accession>
<dbReference type="SUPFAM" id="SSF56112">
    <property type="entry name" value="Protein kinase-like (PK-like)"/>
    <property type="match status" value="1"/>
</dbReference>
<evidence type="ECO:0000256" key="1">
    <source>
        <dbReference type="SAM" id="MobiDB-lite"/>
    </source>
</evidence>
<proteinExistence type="predicted"/>
<dbReference type="Gene3D" id="1.10.510.10">
    <property type="entry name" value="Transferase(Phosphotransferase) domain 1"/>
    <property type="match status" value="1"/>
</dbReference>
<dbReference type="SMART" id="SM00220">
    <property type="entry name" value="S_TKc"/>
    <property type="match status" value="1"/>
</dbReference>
<dbReference type="STRING" id="2880.D8LLC0"/>
<feature type="compositionally biased region" description="Basic and acidic residues" evidence="1">
    <location>
        <begin position="515"/>
        <end position="530"/>
    </location>
</feature>
<keyword evidence="3" id="KW-0808">Transferase</keyword>
<dbReference type="InterPro" id="IPR000719">
    <property type="entry name" value="Prot_kinase_dom"/>
</dbReference>
<evidence type="ECO:0000313" key="4">
    <source>
        <dbReference type="Proteomes" id="UP000002630"/>
    </source>
</evidence>
<evidence type="ECO:0000313" key="3">
    <source>
        <dbReference type="EMBL" id="CBN77118.1"/>
    </source>
</evidence>
<feature type="domain" description="Protein kinase" evidence="2">
    <location>
        <begin position="36"/>
        <end position="331"/>
    </location>
</feature>
<dbReference type="EMBL" id="FN648553">
    <property type="protein sequence ID" value="CBN77118.1"/>
    <property type="molecule type" value="Genomic_DNA"/>
</dbReference>
<dbReference type="PANTHER" id="PTHR44329:SF140">
    <property type="entry name" value="INACTIVE PROTEIN TYROSINE KINASE PTKL"/>
    <property type="match status" value="1"/>
</dbReference>
<feature type="compositionally biased region" description="Low complexity" evidence="1">
    <location>
        <begin position="419"/>
        <end position="437"/>
    </location>
</feature>
<dbReference type="Proteomes" id="UP000002630">
    <property type="component" value="Linkage Group LG20"/>
</dbReference>
<dbReference type="InParanoid" id="D8LLC0"/>
<feature type="compositionally biased region" description="Polar residues" evidence="1">
    <location>
        <begin position="594"/>
        <end position="611"/>
    </location>
</feature>
<feature type="compositionally biased region" description="Basic and acidic residues" evidence="1">
    <location>
        <begin position="659"/>
        <end position="671"/>
    </location>
</feature>
<dbReference type="Pfam" id="PF00069">
    <property type="entry name" value="Pkinase"/>
    <property type="match status" value="1"/>
</dbReference>
<feature type="compositionally biased region" description="Basic residues" evidence="1">
    <location>
        <begin position="353"/>
        <end position="366"/>
    </location>
</feature>
<dbReference type="InterPro" id="IPR011009">
    <property type="entry name" value="Kinase-like_dom_sf"/>
</dbReference>
<keyword evidence="4" id="KW-1185">Reference proteome</keyword>
<name>D8LLC0_ECTSI</name>
<feature type="compositionally biased region" description="Polar residues" evidence="1">
    <location>
        <begin position="367"/>
        <end position="392"/>
    </location>
</feature>
<sequence length="707" mass="77651">MIYYLFFFATPSNSYACGPHDIGDIRRAQARITRSQRKHHFIDTGAFCAVYACKYRGWSVVAKRVRQDLPLSERRVALANLWTEYDCLRSLSHPNIVDVYGMCRVRCREDYDDWKEIDVCLLLEKLAFGTVGHLFETIVPVDKNLRTTMARARKMKMVPFRCRLQRTLELAQALEYVHGGSGIGPIMHRDIKSVNVGFAQNGRLKLMDFGLSKMAPPGCEDDGTYKMTGEVGSYRYMAPELVKHEPYNVKVDIYSWAILSWEILAIEKPYSDMSEATFIKRVIKGGDRPEVRRSWPNRLCTLLASAWHADHAKRPVAAEIVTVLKIIYAELSTKDRRKRPSYESTAAPGGRRGSLRRRDKSNRRHSWSQLSSRTPASAFSGTRLPSRSNETGNGRGSAARDDSNRLFAPSFSCPSPGCDSPLDRSSSLPLPLRPTSSPTYFALAKRRWRSIRRKSRGPDLFEGVASAPPNGEARGSARGGKAGRGSKVPTEQDSSEGTRCSRPAPESLLVASVLKSKESDETDSEGHSRAPEWTTSAVGVADDTSTCGGGVGGRCSGHRCQQHQAIISKREIIADALRRETAGLVSSGAADAPSWSQQVCQSRTTEITTAPKTEVGAEARHDSQRRSGGSGGGDHEREPAAAANRAKTALDVGGQWAPEEERVRSVSDVSRRVRRNSSVSKLWPTSASTNGGGTTGAELVATAVASE</sequence>
<dbReference type="Gene3D" id="3.30.200.20">
    <property type="entry name" value="Phosphorylase Kinase, domain 1"/>
    <property type="match status" value="1"/>
</dbReference>
<dbReference type="OrthoDB" id="4062651at2759"/>
<reference evidence="3 4" key="1">
    <citation type="journal article" date="2010" name="Nature">
        <title>The Ectocarpus genome and the independent evolution of multicellularity in brown algae.</title>
        <authorList>
            <person name="Cock J.M."/>
            <person name="Sterck L."/>
            <person name="Rouze P."/>
            <person name="Scornet D."/>
            <person name="Allen A.E."/>
            <person name="Amoutzias G."/>
            <person name="Anthouard V."/>
            <person name="Artiguenave F."/>
            <person name="Aury J.M."/>
            <person name="Badger J.H."/>
            <person name="Beszteri B."/>
            <person name="Billiau K."/>
            <person name="Bonnet E."/>
            <person name="Bothwell J.H."/>
            <person name="Bowler C."/>
            <person name="Boyen C."/>
            <person name="Brownlee C."/>
            <person name="Carrano C.J."/>
            <person name="Charrier B."/>
            <person name="Cho G.Y."/>
            <person name="Coelho S.M."/>
            <person name="Collen J."/>
            <person name="Corre E."/>
            <person name="Da Silva C."/>
            <person name="Delage L."/>
            <person name="Delaroque N."/>
            <person name="Dittami S.M."/>
            <person name="Doulbeau S."/>
            <person name="Elias M."/>
            <person name="Farnham G."/>
            <person name="Gachon C.M."/>
            <person name="Gschloessl B."/>
            <person name="Heesch S."/>
            <person name="Jabbari K."/>
            <person name="Jubin C."/>
            <person name="Kawai H."/>
            <person name="Kimura K."/>
            <person name="Kloareg B."/>
            <person name="Kupper F.C."/>
            <person name="Lang D."/>
            <person name="Le Bail A."/>
            <person name="Leblanc C."/>
            <person name="Lerouge P."/>
            <person name="Lohr M."/>
            <person name="Lopez P.J."/>
            <person name="Martens C."/>
            <person name="Maumus F."/>
            <person name="Michel G."/>
            <person name="Miranda-Saavedra D."/>
            <person name="Morales J."/>
            <person name="Moreau H."/>
            <person name="Motomura T."/>
            <person name="Nagasato C."/>
            <person name="Napoli C.A."/>
            <person name="Nelson D.R."/>
            <person name="Nyvall-Collen P."/>
            <person name="Peters A.F."/>
            <person name="Pommier C."/>
            <person name="Potin P."/>
            <person name="Poulain J."/>
            <person name="Quesneville H."/>
            <person name="Read B."/>
            <person name="Rensing S.A."/>
            <person name="Ritter A."/>
            <person name="Rousvoal S."/>
            <person name="Samanta M."/>
            <person name="Samson G."/>
            <person name="Schroeder D.C."/>
            <person name="Segurens B."/>
            <person name="Strittmatter M."/>
            <person name="Tonon T."/>
            <person name="Tregear J.W."/>
            <person name="Valentin K."/>
            <person name="von Dassow P."/>
            <person name="Yamagishi T."/>
            <person name="Van de Peer Y."/>
            <person name="Wincker P."/>
        </authorList>
    </citation>
    <scope>NUCLEOTIDE SEQUENCE [LARGE SCALE GENOMIC DNA]</scope>
    <source>
        <strain evidence="4">Ec32 / CCAP1310/4</strain>
    </source>
</reference>
<feature type="compositionally biased region" description="Low complexity" evidence="1">
    <location>
        <begin position="676"/>
        <end position="689"/>
    </location>
</feature>
<protein>
    <submittedName>
        <fullName evidence="3">Serine/threonine-protein kinase CTR1</fullName>
    </submittedName>
</protein>
<dbReference type="EMBL" id="FN649745">
    <property type="protein sequence ID" value="CBN77118.1"/>
    <property type="molecule type" value="Genomic_DNA"/>
</dbReference>
<dbReference type="PANTHER" id="PTHR44329">
    <property type="entry name" value="SERINE/THREONINE-PROTEIN KINASE TNNI3K-RELATED"/>
    <property type="match status" value="1"/>
</dbReference>
<dbReference type="GO" id="GO:0004674">
    <property type="term" value="F:protein serine/threonine kinase activity"/>
    <property type="evidence" value="ECO:0007669"/>
    <property type="project" value="TreeGrafter"/>
</dbReference>
<evidence type="ECO:0000259" key="2">
    <source>
        <dbReference type="PROSITE" id="PS50011"/>
    </source>
</evidence>
<dbReference type="GO" id="GO:0005524">
    <property type="term" value="F:ATP binding"/>
    <property type="evidence" value="ECO:0007669"/>
    <property type="project" value="InterPro"/>
</dbReference>